<evidence type="ECO:0000313" key="11">
    <source>
        <dbReference type="Proteomes" id="UP000700059"/>
    </source>
</evidence>
<comment type="caution">
    <text evidence="10">The sequence shown here is derived from an EMBL/GenBank/DDBJ whole genome shotgun (WGS) entry which is preliminary data.</text>
</comment>
<gene>
    <name evidence="10" type="ORF">K4G57_08780</name>
</gene>
<keyword evidence="11" id="KW-1185">Reference proteome</keyword>
<dbReference type="PANTHER" id="PTHR22916">
    <property type="entry name" value="GLYCOSYLTRANSFERASE"/>
    <property type="match status" value="1"/>
</dbReference>
<keyword evidence="5" id="KW-0812">Transmembrane</keyword>
<dbReference type="InterPro" id="IPR001173">
    <property type="entry name" value="Glyco_trans_2-like"/>
</dbReference>
<keyword evidence="6" id="KW-1133">Transmembrane helix</keyword>
<dbReference type="Gene3D" id="3.90.1480.20">
    <property type="entry name" value="Glycosyl transferase family 29"/>
    <property type="match status" value="1"/>
</dbReference>
<sequence>MDKIAVSVIVPCYNVKDYVSRCLKSLQNQKLKDIEILIINDGSTDDTAVEIKKFLEQNEDKRFLYLSQENGGYGSAVNLGIKHSKGKYIAVCEPDDYVDEDFYNTLYVVAEENNYEVVCYNGYLENREHYNHLCIQSYTPETLNGKISRADLQNRFLHTNTAITLCLYAKSFLKRNHITLPQTCKVYQDVPFVAKVFSTCDKLGLVIGAKYYYTRGRAEQSVANPARFIEIIPAIEDLLSFVESNENKLNIDKKYIYGYSLGHLLGRYKLAKDMDAKDTLRKISKFLNAFLLSKESITNAYIKNTLQNFGFNVDKIHIEVPRNHSINFWTLKGIRNFCINANYEELLSFFSYEVLQFQNLTFERKLLSKLESDLKYFMDIPKSYINSQVIEVLTKLLKNYDVNILTTHYPKLLAYISIILKDSLKSELTIPSIKLRDDAMEILEYYYNQTAITIPETPLIKLSKTLDSLMNENETQFLRYIENKRIIVVGNSPIELGKNKGKVIDGFDIVIRFNNFVTQGYEEDYGSKTSIWGISPSFETISQREIRHFDFIISNDSSQMLTRAQKAQILKISSLGIAFFRITTCEFLEQTHLRTLSMGLVMILFILKHKKRIKELSCAGFSLEEQKDGIKHYFKGDPSYGKRLPYHNWVKEKEIFNRLISNEELKLC</sequence>
<evidence type="ECO:0000256" key="5">
    <source>
        <dbReference type="ARBA" id="ARBA00022692"/>
    </source>
</evidence>
<dbReference type="InterPro" id="IPR029044">
    <property type="entry name" value="Nucleotide-diphossugar_trans"/>
</dbReference>
<keyword evidence="3 10" id="KW-0328">Glycosyltransferase</keyword>
<dbReference type="GO" id="GO:0016757">
    <property type="term" value="F:glycosyltransferase activity"/>
    <property type="evidence" value="ECO:0007669"/>
    <property type="project" value="UniProtKB-KW"/>
</dbReference>
<dbReference type="InterPro" id="IPR001675">
    <property type="entry name" value="Glyco_trans_29"/>
</dbReference>
<protein>
    <submittedName>
        <fullName evidence="10">Glycosyltransferase family 29 protein</fullName>
        <ecNumber evidence="10">2.4.-.-</ecNumber>
    </submittedName>
</protein>
<dbReference type="Gene3D" id="3.90.550.10">
    <property type="entry name" value="Spore Coat Polysaccharide Biosynthesis Protein SpsA, Chain A"/>
    <property type="match status" value="1"/>
</dbReference>
<dbReference type="RefSeq" id="WP_221532801.1">
    <property type="nucleotide sequence ID" value="NZ_JAIGYP010000019.1"/>
</dbReference>
<evidence type="ECO:0000256" key="2">
    <source>
        <dbReference type="ARBA" id="ARBA00004308"/>
    </source>
</evidence>
<evidence type="ECO:0000256" key="7">
    <source>
        <dbReference type="ARBA" id="ARBA00023136"/>
    </source>
</evidence>
<dbReference type="CDD" id="cd00761">
    <property type="entry name" value="Glyco_tranf_GTA_type"/>
    <property type="match status" value="1"/>
</dbReference>
<evidence type="ECO:0000313" key="10">
    <source>
        <dbReference type="EMBL" id="MBX7491550.1"/>
    </source>
</evidence>
<evidence type="ECO:0000256" key="6">
    <source>
        <dbReference type="ARBA" id="ARBA00022989"/>
    </source>
</evidence>
<dbReference type="EMBL" id="JAIGYQ010000018">
    <property type="protein sequence ID" value="MBX7491550.1"/>
    <property type="molecule type" value="Genomic_DNA"/>
</dbReference>
<reference evidence="10 11" key="1">
    <citation type="submission" date="2021-08" db="EMBL/GenBank/DDBJ databases">
        <title>Helicobacter spp. isolated from feces of Anatolian Ground Squirrel (Spermophilus xanthoprymnus) in Turkey.</title>
        <authorList>
            <person name="Aydin F."/>
            <person name="Abay S."/>
            <person name="Kayman T."/>
            <person name="Karakaya E."/>
            <person name="Saticioglu I.B."/>
        </authorList>
    </citation>
    <scope>NUCLEOTIDE SEQUENCE [LARGE SCALE GENOMIC DNA]</scope>
    <source>
        <strain evidence="10 11">Faydin-H70</strain>
    </source>
</reference>
<evidence type="ECO:0000256" key="1">
    <source>
        <dbReference type="ARBA" id="ARBA00004167"/>
    </source>
</evidence>
<name>A0ABS7JQ93_9HELI</name>
<evidence type="ECO:0000259" key="9">
    <source>
        <dbReference type="Pfam" id="PF00535"/>
    </source>
</evidence>
<feature type="domain" description="Glycosyltransferase 2-like" evidence="9">
    <location>
        <begin position="7"/>
        <end position="128"/>
    </location>
</feature>
<dbReference type="Pfam" id="PF00535">
    <property type="entry name" value="Glycos_transf_2"/>
    <property type="match status" value="1"/>
</dbReference>
<keyword evidence="7" id="KW-0472">Membrane</keyword>
<dbReference type="EC" id="2.4.-.-" evidence="10"/>
<evidence type="ECO:0000256" key="4">
    <source>
        <dbReference type="ARBA" id="ARBA00022679"/>
    </source>
</evidence>
<dbReference type="Pfam" id="PF00777">
    <property type="entry name" value="Glyco_transf_29"/>
    <property type="match status" value="1"/>
</dbReference>
<comment type="subcellular location">
    <subcellularLocation>
        <location evidence="2">Endomembrane system</location>
    </subcellularLocation>
    <subcellularLocation>
        <location evidence="1">Membrane</location>
        <topology evidence="1">Single-pass membrane protein</topology>
    </subcellularLocation>
</comment>
<evidence type="ECO:0000256" key="8">
    <source>
        <dbReference type="ARBA" id="ARBA00023180"/>
    </source>
</evidence>
<evidence type="ECO:0000256" key="3">
    <source>
        <dbReference type="ARBA" id="ARBA00022676"/>
    </source>
</evidence>
<keyword evidence="8" id="KW-0325">Glycoprotein</keyword>
<dbReference type="PANTHER" id="PTHR22916:SF3">
    <property type="entry name" value="UDP-GLCNAC:BETAGAL BETA-1,3-N-ACETYLGLUCOSAMINYLTRANSFERASE-LIKE PROTEIN 1"/>
    <property type="match status" value="1"/>
</dbReference>
<proteinExistence type="predicted"/>
<dbReference type="Proteomes" id="UP000700059">
    <property type="component" value="Unassembled WGS sequence"/>
</dbReference>
<keyword evidence="4 10" id="KW-0808">Transferase</keyword>
<organism evidence="10 11">
    <name type="scientific">Helicobacter turcicus</name>
    <dbReference type="NCBI Taxonomy" id="2867412"/>
    <lineage>
        <taxon>Bacteria</taxon>
        <taxon>Pseudomonadati</taxon>
        <taxon>Campylobacterota</taxon>
        <taxon>Epsilonproteobacteria</taxon>
        <taxon>Campylobacterales</taxon>
        <taxon>Helicobacteraceae</taxon>
        <taxon>Helicobacter</taxon>
    </lineage>
</organism>
<dbReference type="SUPFAM" id="SSF53448">
    <property type="entry name" value="Nucleotide-diphospho-sugar transferases"/>
    <property type="match status" value="1"/>
</dbReference>
<accession>A0ABS7JQ93</accession>
<dbReference type="InterPro" id="IPR038578">
    <property type="entry name" value="GT29-like_sf"/>
</dbReference>